<proteinExistence type="predicted"/>
<dbReference type="Pfam" id="PF00702">
    <property type="entry name" value="Hydrolase"/>
    <property type="match status" value="1"/>
</dbReference>
<name>A0ABQ8UVP1_9EUKA</name>
<dbReference type="SUPFAM" id="SSF56784">
    <property type="entry name" value="HAD-like"/>
    <property type="match status" value="1"/>
</dbReference>
<organism evidence="1 2">
    <name type="scientific">Paratrimastix pyriformis</name>
    <dbReference type="NCBI Taxonomy" id="342808"/>
    <lineage>
        <taxon>Eukaryota</taxon>
        <taxon>Metamonada</taxon>
        <taxon>Preaxostyla</taxon>
        <taxon>Paratrimastigidae</taxon>
        <taxon>Paratrimastix</taxon>
    </lineage>
</organism>
<dbReference type="PANTHER" id="PTHR43481">
    <property type="entry name" value="FRUCTOSE-1-PHOSPHATE PHOSPHATASE"/>
    <property type="match status" value="1"/>
</dbReference>
<evidence type="ECO:0000313" key="1">
    <source>
        <dbReference type="EMBL" id="KAJ4462483.1"/>
    </source>
</evidence>
<comment type="caution">
    <text evidence="1">The sequence shown here is derived from an EMBL/GenBank/DDBJ whole genome shotgun (WGS) entry which is preliminary data.</text>
</comment>
<dbReference type="InterPro" id="IPR023198">
    <property type="entry name" value="PGP-like_dom2"/>
</dbReference>
<reference evidence="1" key="1">
    <citation type="journal article" date="2022" name="bioRxiv">
        <title>Genomics of Preaxostyla Flagellates Illuminates Evolutionary Transitions and the Path Towards Mitochondrial Loss.</title>
        <authorList>
            <person name="Novak L.V.F."/>
            <person name="Treitli S.C."/>
            <person name="Pyrih J."/>
            <person name="Halakuc P."/>
            <person name="Pipaliya S.V."/>
            <person name="Vacek V."/>
            <person name="Brzon O."/>
            <person name="Soukal P."/>
            <person name="Eme L."/>
            <person name="Dacks J.B."/>
            <person name="Karnkowska A."/>
            <person name="Elias M."/>
            <person name="Hampl V."/>
        </authorList>
    </citation>
    <scope>NUCLEOTIDE SEQUENCE</scope>
    <source>
        <strain evidence="1">RCP-MX</strain>
    </source>
</reference>
<evidence type="ECO:0000313" key="2">
    <source>
        <dbReference type="Proteomes" id="UP001141327"/>
    </source>
</evidence>
<dbReference type="InterPro" id="IPR051806">
    <property type="entry name" value="HAD-like_SPP"/>
</dbReference>
<dbReference type="Gene3D" id="1.10.150.240">
    <property type="entry name" value="Putative phosphatase, domain 2"/>
    <property type="match status" value="1"/>
</dbReference>
<dbReference type="SFLD" id="SFLDS00003">
    <property type="entry name" value="Haloacid_Dehalogenase"/>
    <property type="match status" value="1"/>
</dbReference>
<dbReference type="Proteomes" id="UP001141327">
    <property type="component" value="Unassembled WGS sequence"/>
</dbReference>
<dbReference type="NCBIfam" id="TIGR01509">
    <property type="entry name" value="HAD-SF-IA-v3"/>
    <property type="match status" value="1"/>
</dbReference>
<gene>
    <name evidence="1" type="ORF">PAPYR_1129</name>
</gene>
<keyword evidence="2" id="KW-1185">Reference proteome</keyword>
<dbReference type="SFLD" id="SFLDG01129">
    <property type="entry name" value="C1.5:_HAD__Beta-PGM__Phosphata"/>
    <property type="match status" value="1"/>
</dbReference>
<dbReference type="CDD" id="cd07505">
    <property type="entry name" value="HAD_BPGM-like"/>
    <property type="match status" value="1"/>
</dbReference>
<protein>
    <submittedName>
        <fullName evidence="1">HAD family phosphatase</fullName>
    </submittedName>
</protein>
<dbReference type="EMBL" id="JAPMOS010000003">
    <property type="protein sequence ID" value="KAJ4462483.1"/>
    <property type="molecule type" value="Genomic_DNA"/>
</dbReference>
<dbReference type="Gene3D" id="3.40.50.1000">
    <property type="entry name" value="HAD superfamily/HAD-like"/>
    <property type="match status" value="1"/>
</dbReference>
<dbReference type="InterPro" id="IPR006439">
    <property type="entry name" value="HAD-SF_hydro_IA"/>
</dbReference>
<dbReference type="InterPro" id="IPR023214">
    <property type="entry name" value="HAD_sf"/>
</dbReference>
<dbReference type="PANTHER" id="PTHR43481:SF4">
    <property type="entry name" value="GLYCEROL-1-PHOSPHATE PHOSPHOHYDROLASE 1-RELATED"/>
    <property type="match status" value="1"/>
</dbReference>
<sequence length="216" mass="23493">MQIAFPNDMTVYDAIIFDCDGTLVDSMPIHFKAFSKAFRAHGLIEPLNEHLFYTLGGVPTRRVAQILADHHHIAIDPEAIFHEKEQNYLEILPEVTEIVPVADFARRVSKTHHVAVASGGPRDVVQRTLQYAGLDRVFSTVISADDVPQGRGKPAPDMFLLAAKRLGAEPGRCLVFEDAQAGIEAARAAGMAYVYVPSQSLHISPSPSPALASPAN</sequence>
<accession>A0ABQ8UVP1</accession>
<dbReference type="InterPro" id="IPR036412">
    <property type="entry name" value="HAD-like_sf"/>
</dbReference>